<feature type="compositionally biased region" description="Basic and acidic residues" evidence="1">
    <location>
        <begin position="22"/>
        <end position="37"/>
    </location>
</feature>
<evidence type="ECO:0000313" key="3">
    <source>
        <dbReference type="Proteomes" id="UP001204144"/>
    </source>
</evidence>
<protein>
    <submittedName>
        <fullName evidence="2">Uncharacterized protein</fullName>
    </submittedName>
</protein>
<evidence type="ECO:0000256" key="1">
    <source>
        <dbReference type="SAM" id="MobiDB-lite"/>
    </source>
</evidence>
<comment type="caution">
    <text evidence="2">The sequence shown here is derived from an EMBL/GenBank/DDBJ whole genome shotgun (WGS) entry which is preliminary data.</text>
</comment>
<organism evidence="2 3">
    <name type="scientific">Lacihabitans soyangensis</name>
    <dbReference type="NCBI Taxonomy" id="869394"/>
    <lineage>
        <taxon>Bacteria</taxon>
        <taxon>Pseudomonadati</taxon>
        <taxon>Bacteroidota</taxon>
        <taxon>Cytophagia</taxon>
        <taxon>Cytophagales</taxon>
        <taxon>Leadbetterellaceae</taxon>
        <taxon>Lacihabitans</taxon>
    </lineage>
</organism>
<dbReference type="RefSeq" id="WP_255038880.1">
    <property type="nucleotide sequence ID" value="NZ_RJUF01000180.1"/>
</dbReference>
<dbReference type="EMBL" id="RJUF01000180">
    <property type="protein sequence ID" value="MCP9765192.1"/>
    <property type="molecule type" value="Genomic_DNA"/>
</dbReference>
<feature type="region of interest" description="Disordered" evidence="1">
    <location>
        <begin position="1"/>
        <end position="37"/>
    </location>
</feature>
<gene>
    <name evidence="2" type="ORF">EGI31_19835</name>
</gene>
<evidence type="ECO:0000313" key="2">
    <source>
        <dbReference type="EMBL" id="MCP9765192.1"/>
    </source>
</evidence>
<dbReference type="AlphaFoldDB" id="A0AAE3H668"/>
<sequence length="614" mass="71171">MELDLFGNHLPEHRKPFLSRKQKQEARNSKIKADKDAKAAKRHAIMNSMPVRTTTQIATIETTASFRNNGIVMVDIYRREQNAPINPNAKNNLNNLNGNDSAYNGYLSPATRRYVERMMSVWLTSIELNNELKKSSKEVNNEKVFPTFVTLTLPSVQLHTDNDIKDKVLAPFIKWLTADSSELYKKGPKKGQKKGFGVTVYFWRAEPQKNNKIHFHIVADKYVPWDRIRDQWNQCCERLGYVSRYANVQRRKYKDGFVLDTEKQAKDVEELRSISKAALETGEIPNNLNETFAKYIELSINYNEVLDKEILEQAAIEKQQATYQKALACGFTNPPSTEIRAIQHLDSVTAYVIKYVAKKPEEKPLGKNQEVKFNEALNREVVYTYEDRLNPENGQMERVEVNMQYYTYTPEEMKNNPEACFKKEFVDRKIKGRIWGCADKLKGFKPAEDIITETDEMGRTFIVGRKITEINEEGQEVLRTVETSKIAVPVMKYFTKIVNYREVIMTEQDGKTNVFVSPEINPDHATMAYLDKMVNYIGKEEVERISREVGPSFEKMRGKIIPFRLEKMGYKKKPNGKPAVIKHAKVLLDNSPELYRQYMMFYSHIFNCLYNQAA</sequence>
<keyword evidence="3" id="KW-1185">Reference proteome</keyword>
<name>A0AAE3H668_9BACT</name>
<accession>A0AAE3H668</accession>
<proteinExistence type="predicted"/>
<dbReference type="Proteomes" id="UP001204144">
    <property type="component" value="Unassembled WGS sequence"/>
</dbReference>
<reference evidence="2 3" key="1">
    <citation type="submission" date="2018-11" db="EMBL/GenBank/DDBJ databases">
        <title>Novel bacteria species description.</title>
        <authorList>
            <person name="Han J.-H."/>
        </authorList>
    </citation>
    <scope>NUCLEOTIDE SEQUENCE [LARGE SCALE GENOMIC DNA]</scope>
    <source>
        <strain evidence="2 3">KCTC23259</strain>
    </source>
</reference>